<evidence type="ECO:0000256" key="2">
    <source>
        <dbReference type="ARBA" id="ARBA00022692"/>
    </source>
</evidence>
<dbReference type="GO" id="GO:0016020">
    <property type="term" value="C:membrane"/>
    <property type="evidence" value="ECO:0007669"/>
    <property type="project" value="UniProtKB-SubCell"/>
</dbReference>
<comment type="similarity">
    <text evidence="5">Belongs to the SAT4 family.</text>
</comment>
<evidence type="ECO:0000256" key="4">
    <source>
        <dbReference type="ARBA" id="ARBA00023136"/>
    </source>
</evidence>
<protein>
    <recommendedName>
        <fullName evidence="8">Rhodopsin domain-containing protein</fullName>
    </recommendedName>
</protein>
<dbReference type="PANTHER" id="PTHR33048:SF158">
    <property type="entry name" value="MEMBRANE PROTEIN PTH11-LIKE, PUTATIVE-RELATED"/>
    <property type="match status" value="1"/>
</dbReference>
<feature type="compositionally biased region" description="Low complexity" evidence="6">
    <location>
        <begin position="337"/>
        <end position="348"/>
    </location>
</feature>
<proteinExistence type="inferred from homology"/>
<dbReference type="Proteomes" id="UP000799766">
    <property type="component" value="Unassembled WGS sequence"/>
</dbReference>
<feature type="transmembrane region" description="Helical" evidence="7">
    <location>
        <begin position="43"/>
        <end position="61"/>
    </location>
</feature>
<comment type="subcellular location">
    <subcellularLocation>
        <location evidence="1">Membrane</location>
        <topology evidence="1">Multi-pass membrane protein</topology>
    </subcellularLocation>
</comment>
<evidence type="ECO:0000259" key="8">
    <source>
        <dbReference type="Pfam" id="PF20684"/>
    </source>
</evidence>
<feature type="region of interest" description="Disordered" evidence="6">
    <location>
        <begin position="336"/>
        <end position="384"/>
    </location>
</feature>
<evidence type="ECO:0000256" key="5">
    <source>
        <dbReference type="ARBA" id="ARBA00038359"/>
    </source>
</evidence>
<dbReference type="Pfam" id="PF20684">
    <property type="entry name" value="Fung_rhodopsin"/>
    <property type="match status" value="1"/>
</dbReference>
<keyword evidence="2 7" id="KW-0812">Transmembrane</keyword>
<dbReference type="AlphaFoldDB" id="A0A6A6NMA3"/>
<keyword evidence="10" id="KW-1185">Reference proteome</keyword>
<dbReference type="InterPro" id="IPR049326">
    <property type="entry name" value="Rhodopsin_dom_fungi"/>
</dbReference>
<feature type="transmembrane region" description="Helical" evidence="7">
    <location>
        <begin position="177"/>
        <end position="200"/>
    </location>
</feature>
<dbReference type="OrthoDB" id="5329176at2759"/>
<feature type="transmembrane region" description="Helical" evidence="7">
    <location>
        <begin position="88"/>
        <end position="115"/>
    </location>
</feature>
<dbReference type="PANTHER" id="PTHR33048">
    <property type="entry name" value="PTH11-LIKE INTEGRAL MEMBRANE PROTEIN (AFU_ORTHOLOGUE AFUA_5G11245)"/>
    <property type="match status" value="1"/>
</dbReference>
<evidence type="ECO:0000313" key="9">
    <source>
        <dbReference type="EMBL" id="KAF2452373.1"/>
    </source>
</evidence>
<name>A0A6A6NMA3_9PEZI</name>
<feature type="transmembrane region" description="Helical" evidence="7">
    <location>
        <begin position="212"/>
        <end position="233"/>
    </location>
</feature>
<feature type="transmembrane region" description="Helical" evidence="7">
    <location>
        <begin position="127"/>
        <end position="148"/>
    </location>
</feature>
<sequence length="384" mass="43077">MTKYALRDTGLAIICGLPVLALLFTCLRIYGRRKLKAKLGWDDWLIVTATILSFALIGPSVKNYYMWHIGMHIWEVNPRELEPDYDDYYPVLLSFNLLNLPIVPLVKASIIMLLLRVGSVIPSIRRALYAILVFNVGVMVIPWCFFIFMCPPRTGNTWAPRTFGGLHCVGRDRLGEMLIFVTCANLLTDLLIFPIPFLIMHKMMNTNIRTRVIVILLFASSLFVTALGAAKIYTSYRDRLFRSSKPDWTYPIDFCVNHAENNVAIIVGCVPALRGLISRWVGRRGSSTEVDFVYGTRNAAAAAMSPIQDEPFSPRTDYTDPEKLEKDVLVATEVQVNNSHTKSNSSHTFDSKLSETTTAVAERKPSSRSSAELVPPVPPKDLGT</sequence>
<feature type="compositionally biased region" description="Pro residues" evidence="6">
    <location>
        <begin position="375"/>
        <end position="384"/>
    </location>
</feature>
<reference evidence="9" key="1">
    <citation type="journal article" date="2020" name="Stud. Mycol.">
        <title>101 Dothideomycetes genomes: a test case for predicting lifestyles and emergence of pathogens.</title>
        <authorList>
            <person name="Haridas S."/>
            <person name="Albert R."/>
            <person name="Binder M."/>
            <person name="Bloem J."/>
            <person name="Labutti K."/>
            <person name="Salamov A."/>
            <person name="Andreopoulos B."/>
            <person name="Baker S."/>
            <person name="Barry K."/>
            <person name="Bills G."/>
            <person name="Bluhm B."/>
            <person name="Cannon C."/>
            <person name="Castanera R."/>
            <person name="Culley D."/>
            <person name="Daum C."/>
            <person name="Ezra D."/>
            <person name="Gonzalez J."/>
            <person name="Henrissat B."/>
            <person name="Kuo A."/>
            <person name="Liang C."/>
            <person name="Lipzen A."/>
            <person name="Lutzoni F."/>
            <person name="Magnuson J."/>
            <person name="Mondo S."/>
            <person name="Nolan M."/>
            <person name="Ohm R."/>
            <person name="Pangilinan J."/>
            <person name="Park H.-J."/>
            <person name="Ramirez L."/>
            <person name="Alfaro M."/>
            <person name="Sun H."/>
            <person name="Tritt A."/>
            <person name="Yoshinaga Y."/>
            <person name="Zwiers L.-H."/>
            <person name="Turgeon B."/>
            <person name="Goodwin S."/>
            <person name="Spatafora J."/>
            <person name="Crous P."/>
            <person name="Grigoriev I."/>
        </authorList>
    </citation>
    <scope>NUCLEOTIDE SEQUENCE</scope>
    <source>
        <strain evidence="9">ATCC 16933</strain>
    </source>
</reference>
<organism evidence="9 10">
    <name type="scientific">Lineolata rhizophorae</name>
    <dbReference type="NCBI Taxonomy" id="578093"/>
    <lineage>
        <taxon>Eukaryota</taxon>
        <taxon>Fungi</taxon>
        <taxon>Dikarya</taxon>
        <taxon>Ascomycota</taxon>
        <taxon>Pezizomycotina</taxon>
        <taxon>Dothideomycetes</taxon>
        <taxon>Dothideomycetes incertae sedis</taxon>
        <taxon>Lineolatales</taxon>
        <taxon>Lineolataceae</taxon>
        <taxon>Lineolata</taxon>
    </lineage>
</organism>
<evidence type="ECO:0000256" key="7">
    <source>
        <dbReference type="SAM" id="Phobius"/>
    </source>
</evidence>
<evidence type="ECO:0000256" key="3">
    <source>
        <dbReference type="ARBA" id="ARBA00022989"/>
    </source>
</evidence>
<gene>
    <name evidence="9" type="ORF">BDY21DRAFT_294755</name>
</gene>
<evidence type="ECO:0000256" key="6">
    <source>
        <dbReference type="SAM" id="MobiDB-lite"/>
    </source>
</evidence>
<feature type="domain" description="Rhodopsin" evidence="8">
    <location>
        <begin position="27"/>
        <end position="279"/>
    </location>
</feature>
<keyword evidence="4 7" id="KW-0472">Membrane</keyword>
<evidence type="ECO:0000256" key="1">
    <source>
        <dbReference type="ARBA" id="ARBA00004141"/>
    </source>
</evidence>
<dbReference type="EMBL" id="MU001710">
    <property type="protein sequence ID" value="KAF2452373.1"/>
    <property type="molecule type" value="Genomic_DNA"/>
</dbReference>
<feature type="transmembrane region" description="Helical" evidence="7">
    <location>
        <begin position="12"/>
        <end position="31"/>
    </location>
</feature>
<accession>A0A6A6NMA3</accession>
<keyword evidence="3 7" id="KW-1133">Transmembrane helix</keyword>
<evidence type="ECO:0000313" key="10">
    <source>
        <dbReference type="Proteomes" id="UP000799766"/>
    </source>
</evidence>
<dbReference type="InterPro" id="IPR052337">
    <property type="entry name" value="SAT4-like"/>
</dbReference>